<comment type="caution">
    <text evidence="11">The sequence shown here is derived from an EMBL/GenBank/DDBJ whole genome shotgun (WGS) entry which is preliminary data.</text>
</comment>
<dbReference type="GO" id="GO:0005886">
    <property type="term" value="C:plasma membrane"/>
    <property type="evidence" value="ECO:0007669"/>
    <property type="project" value="UniProtKB-SubCell"/>
</dbReference>
<evidence type="ECO:0000256" key="6">
    <source>
        <dbReference type="RuleBase" id="RU004057"/>
    </source>
</evidence>
<dbReference type="PANTHER" id="PTHR30625">
    <property type="entry name" value="PROTEIN TOLQ"/>
    <property type="match status" value="1"/>
</dbReference>
<evidence type="ECO:0000259" key="10">
    <source>
        <dbReference type="Pfam" id="PF01618"/>
    </source>
</evidence>
<accession>A0A927F883</accession>
<keyword evidence="7" id="KW-0175">Coiled coil</keyword>
<reference evidence="11" key="1">
    <citation type="submission" date="2020-09" db="EMBL/GenBank/DDBJ databases">
        <title>Pelagicoccus enzymogenes sp. nov. with an EPS production, isolated from marine sediment.</title>
        <authorList>
            <person name="Feng X."/>
        </authorList>
    </citation>
    <scope>NUCLEOTIDE SEQUENCE</scope>
    <source>
        <strain evidence="11">NFK12</strain>
    </source>
</reference>
<proteinExistence type="inferred from homology"/>
<dbReference type="Proteomes" id="UP000622317">
    <property type="component" value="Unassembled WGS sequence"/>
</dbReference>
<dbReference type="Pfam" id="PF01618">
    <property type="entry name" value="MotA_ExbB"/>
    <property type="match status" value="1"/>
</dbReference>
<keyword evidence="6" id="KW-0653">Protein transport</keyword>
<feature type="transmembrane region" description="Helical" evidence="8">
    <location>
        <begin position="409"/>
        <end position="434"/>
    </location>
</feature>
<protein>
    <submittedName>
        <fullName evidence="11">MotA/TolQ/ExbB proton channel family protein</fullName>
    </submittedName>
</protein>
<keyword evidence="5 8" id="KW-0472">Membrane</keyword>
<evidence type="ECO:0000256" key="4">
    <source>
        <dbReference type="ARBA" id="ARBA00022989"/>
    </source>
</evidence>
<evidence type="ECO:0000256" key="2">
    <source>
        <dbReference type="ARBA" id="ARBA00022475"/>
    </source>
</evidence>
<dbReference type="RefSeq" id="WP_191615858.1">
    <property type="nucleotide sequence ID" value="NZ_JACYFG010000006.1"/>
</dbReference>
<keyword evidence="9" id="KW-0732">Signal</keyword>
<feature type="transmembrane region" description="Helical" evidence="8">
    <location>
        <begin position="269"/>
        <end position="290"/>
    </location>
</feature>
<evidence type="ECO:0000256" key="3">
    <source>
        <dbReference type="ARBA" id="ARBA00022692"/>
    </source>
</evidence>
<feature type="coiled-coil region" evidence="7">
    <location>
        <begin position="28"/>
        <end position="87"/>
    </location>
</feature>
<gene>
    <name evidence="11" type="ORF">IEN85_04445</name>
</gene>
<name>A0A927F883_9BACT</name>
<evidence type="ECO:0000256" key="9">
    <source>
        <dbReference type="SAM" id="SignalP"/>
    </source>
</evidence>
<dbReference type="GO" id="GO:0017038">
    <property type="term" value="P:protein import"/>
    <property type="evidence" value="ECO:0007669"/>
    <property type="project" value="TreeGrafter"/>
</dbReference>
<organism evidence="11 12">
    <name type="scientific">Pelagicoccus enzymogenes</name>
    <dbReference type="NCBI Taxonomy" id="2773457"/>
    <lineage>
        <taxon>Bacteria</taxon>
        <taxon>Pseudomonadati</taxon>
        <taxon>Verrucomicrobiota</taxon>
        <taxon>Opitutia</taxon>
        <taxon>Puniceicoccales</taxon>
        <taxon>Pelagicoccaceae</taxon>
        <taxon>Pelagicoccus</taxon>
    </lineage>
</organism>
<keyword evidence="2" id="KW-1003">Cell membrane</keyword>
<evidence type="ECO:0000256" key="1">
    <source>
        <dbReference type="ARBA" id="ARBA00004651"/>
    </source>
</evidence>
<keyword evidence="4 8" id="KW-1133">Transmembrane helix</keyword>
<evidence type="ECO:0000256" key="7">
    <source>
        <dbReference type="SAM" id="Coils"/>
    </source>
</evidence>
<feature type="chain" id="PRO_5037320869" evidence="9">
    <location>
        <begin position="21"/>
        <end position="460"/>
    </location>
</feature>
<comment type="subcellular location">
    <subcellularLocation>
        <location evidence="1">Cell membrane</location>
        <topology evidence="1">Multi-pass membrane protein</topology>
    </subcellularLocation>
    <subcellularLocation>
        <location evidence="6">Membrane</location>
        <topology evidence="6">Multi-pass membrane protein</topology>
    </subcellularLocation>
</comment>
<sequence length="460" mass="49083">MNKISKIALALLVSAMPLMGQSALDTASANAQKKLDASLAKLSDLRETIGKEKIPLTKERDSLFAELRDLRREANRAQRISDNQSSDLSSFEDSIKAQGEMVDYLINLSAEFGRTFGSQLDPSEFEFYGEKITASEIAAEDPHISPVEKLEAQKSIIAAGLARMESLSGGATYEGKAITSEGLLEEGTFVRFGPITYFASKSGKAGIVEQGNSTEPLVMPIMKGEFDAGVVALASGQEAALPIDATLDNAMAIEATKESIGEHIGKGGIWVYPILGFAFVSLAVAAFKAFELMTLPKPKDGFLAEVLAKLASKDKEGAAHAANATSGPMGKMIQQGVKYSDHNPELVEEILYESMVETQPKVMRLLPFISVTAAVAPLLGLLGTVTGMINTFNRIKIFGTGDAKSLSGGISEALITTEFGLIVAIPALLLYAILSRKAKGYLARMEKMSISFVNGIKTIA</sequence>
<evidence type="ECO:0000256" key="8">
    <source>
        <dbReference type="SAM" id="Phobius"/>
    </source>
</evidence>
<comment type="similarity">
    <text evidence="6">Belongs to the exbB/tolQ family.</text>
</comment>
<dbReference type="PANTHER" id="PTHR30625:SF11">
    <property type="entry name" value="MOTA_TOLQ_EXBB PROTON CHANNEL DOMAIN-CONTAINING PROTEIN"/>
    <property type="match status" value="1"/>
</dbReference>
<feature type="signal peptide" evidence="9">
    <location>
        <begin position="1"/>
        <end position="20"/>
    </location>
</feature>
<dbReference type="InterPro" id="IPR017270">
    <property type="entry name" value="MotA/TolQ/ExbB-rel"/>
</dbReference>
<keyword evidence="3 8" id="KW-0812">Transmembrane</keyword>
<feature type="domain" description="MotA/TolQ/ExbB proton channel" evidence="10">
    <location>
        <begin position="327"/>
        <end position="446"/>
    </location>
</feature>
<dbReference type="InterPro" id="IPR050790">
    <property type="entry name" value="ExbB/TolQ_transport"/>
</dbReference>
<dbReference type="InterPro" id="IPR002898">
    <property type="entry name" value="MotA_ExbB_proton_chnl"/>
</dbReference>
<feature type="transmembrane region" description="Helical" evidence="8">
    <location>
        <begin position="365"/>
        <end position="389"/>
    </location>
</feature>
<dbReference type="PIRSF" id="PIRSF037714">
    <property type="entry name" value="TolR"/>
    <property type="match status" value="1"/>
</dbReference>
<dbReference type="EMBL" id="JACYFG010000006">
    <property type="protein sequence ID" value="MBD5778728.1"/>
    <property type="molecule type" value="Genomic_DNA"/>
</dbReference>
<evidence type="ECO:0000256" key="5">
    <source>
        <dbReference type="ARBA" id="ARBA00023136"/>
    </source>
</evidence>
<dbReference type="AlphaFoldDB" id="A0A927F883"/>
<evidence type="ECO:0000313" key="12">
    <source>
        <dbReference type="Proteomes" id="UP000622317"/>
    </source>
</evidence>
<keyword evidence="6" id="KW-0813">Transport</keyword>
<evidence type="ECO:0000313" key="11">
    <source>
        <dbReference type="EMBL" id="MBD5778728.1"/>
    </source>
</evidence>
<keyword evidence="12" id="KW-1185">Reference proteome</keyword>